<feature type="domain" description="Restriction system protein Mrr-like N-terminal" evidence="2">
    <location>
        <begin position="77"/>
        <end position="151"/>
    </location>
</feature>
<dbReference type="Pfam" id="PF14338">
    <property type="entry name" value="Mrr_N"/>
    <property type="match status" value="1"/>
</dbReference>
<reference evidence="4" key="1">
    <citation type="journal article" date="2019" name="Int. J. Syst. Evol. Microbiol.">
        <title>The Global Catalogue of Microorganisms (GCM) 10K type strain sequencing project: providing services to taxonomists for standard genome sequencing and annotation.</title>
        <authorList>
            <consortium name="The Broad Institute Genomics Platform"/>
            <consortium name="The Broad Institute Genome Sequencing Center for Infectious Disease"/>
            <person name="Wu L."/>
            <person name="Ma J."/>
        </authorList>
    </citation>
    <scope>NUCLEOTIDE SEQUENCE [LARGE SCALE GENOMIC DNA]</scope>
    <source>
        <strain evidence="4">JCM 16703</strain>
    </source>
</reference>
<accession>A0ABP7XIQ3</accession>
<keyword evidence="4" id="KW-1185">Reference proteome</keyword>
<dbReference type="EMBL" id="BAAAZH010000014">
    <property type="protein sequence ID" value="GAA4119131.1"/>
    <property type="molecule type" value="Genomic_DNA"/>
</dbReference>
<feature type="region of interest" description="Disordered" evidence="1">
    <location>
        <begin position="21"/>
        <end position="65"/>
    </location>
</feature>
<proteinExistence type="predicted"/>
<organism evidence="3 4">
    <name type="scientific">Nocardioides fonticola</name>
    <dbReference type="NCBI Taxonomy" id="450363"/>
    <lineage>
        <taxon>Bacteria</taxon>
        <taxon>Bacillati</taxon>
        <taxon>Actinomycetota</taxon>
        <taxon>Actinomycetes</taxon>
        <taxon>Propionibacteriales</taxon>
        <taxon>Nocardioidaceae</taxon>
        <taxon>Nocardioides</taxon>
    </lineage>
</organism>
<name>A0ABP7XIQ3_9ACTN</name>
<dbReference type="RefSeq" id="WP_344733351.1">
    <property type="nucleotide sequence ID" value="NZ_BAAAZH010000014.1"/>
</dbReference>
<evidence type="ECO:0000256" key="1">
    <source>
        <dbReference type="SAM" id="MobiDB-lite"/>
    </source>
</evidence>
<feature type="compositionally biased region" description="Low complexity" evidence="1">
    <location>
        <begin position="167"/>
        <end position="176"/>
    </location>
</feature>
<evidence type="ECO:0000313" key="3">
    <source>
        <dbReference type="EMBL" id="GAA4119131.1"/>
    </source>
</evidence>
<gene>
    <name evidence="3" type="ORF">GCM10022215_21320</name>
</gene>
<comment type="caution">
    <text evidence="3">The sequence shown here is derived from an EMBL/GenBank/DDBJ whole genome shotgun (WGS) entry which is preliminary data.</text>
</comment>
<dbReference type="Proteomes" id="UP001501495">
    <property type="component" value="Unassembled WGS sequence"/>
</dbReference>
<dbReference type="InterPro" id="IPR025745">
    <property type="entry name" value="Mrr-like_N_dom"/>
</dbReference>
<evidence type="ECO:0000313" key="4">
    <source>
        <dbReference type="Proteomes" id="UP001501495"/>
    </source>
</evidence>
<feature type="region of interest" description="Disordered" evidence="1">
    <location>
        <begin position="154"/>
        <end position="176"/>
    </location>
</feature>
<sequence length="176" mass="19292">MSSADYCEMCDLPLSTCVHGMPKPPPEPPKTAPVRTRTAAAKASPVTRRRTPERAAAPARPRLRTHQDDFKPWLVGVLQDAGGTEESEVAILEVERRMAARLLPGDRELGPQGEPRWRTALRWARKELADEGLLHAPQPGVWALTDLGRALPTEFVARPEPDEPAETAEPAEPTDG</sequence>
<protein>
    <recommendedName>
        <fullName evidence="2">Restriction system protein Mrr-like N-terminal domain-containing protein</fullName>
    </recommendedName>
</protein>
<evidence type="ECO:0000259" key="2">
    <source>
        <dbReference type="Pfam" id="PF14338"/>
    </source>
</evidence>
<feature type="compositionally biased region" description="Pro residues" evidence="1">
    <location>
        <begin position="22"/>
        <end position="31"/>
    </location>
</feature>